<evidence type="ECO:0000256" key="2">
    <source>
        <dbReference type="ARBA" id="ARBA00022448"/>
    </source>
</evidence>
<keyword evidence="6" id="KW-0598">Phosphotransferase system</keyword>
<feature type="transmembrane region" description="Helical" evidence="12">
    <location>
        <begin position="340"/>
        <end position="362"/>
    </location>
</feature>
<dbReference type="AlphaFoldDB" id="A0A5J5G510"/>
<dbReference type="Proteomes" id="UP000335415">
    <property type="component" value="Unassembled WGS sequence"/>
</dbReference>
<evidence type="ECO:0000256" key="6">
    <source>
        <dbReference type="ARBA" id="ARBA00022683"/>
    </source>
</evidence>
<organism evidence="15 16">
    <name type="scientific">Affinibrenneria salicis</name>
    <dbReference type="NCBI Taxonomy" id="2590031"/>
    <lineage>
        <taxon>Bacteria</taxon>
        <taxon>Pseudomonadati</taxon>
        <taxon>Pseudomonadota</taxon>
        <taxon>Gammaproteobacteria</taxon>
        <taxon>Enterobacterales</taxon>
        <taxon>Pectobacteriaceae</taxon>
        <taxon>Affinibrenneria</taxon>
    </lineage>
</organism>
<keyword evidence="5 15" id="KW-0808">Transferase</keyword>
<dbReference type="GO" id="GO:0005886">
    <property type="term" value="C:plasma membrane"/>
    <property type="evidence" value="ECO:0007669"/>
    <property type="project" value="UniProtKB-SubCell"/>
</dbReference>
<keyword evidence="10 12" id="KW-0472">Membrane</keyword>
<keyword evidence="9 12" id="KW-1133">Transmembrane helix</keyword>
<dbReference type="Pfam" id="PF00367">
    <property type="entry name" value="PTS_EIIB"/>
    <property type="match status" value="1"/>
</dbReference>
<dbReference type="InterPro" id="IPR018113">
    <property type="entry name" value="PTrfase_EIIB_Cys"/>
</dbReference>
<evidence type="ECO:0000256" key="10">
    <source>
        <dbReference type="ARBA" id="ARBA00023136"/>
    </source>
</evidence>
<dbReference type="GO" id="GO:0090589">
    <property type="term" value="F:protein-phosphocysteine-trehalose phosphotransferase system transporter activity"/>
    <property type="evidence" value="ECO:0007669"/>
    <property type="project" value="TreeGrafter"/>
</dbReference>
<dbReference type="EMBL" id="VYKJ01000003">
    <property type="protein sequence ID" value="KAA9001304.1"/>
    <property type="molecule type" value="Genomic_DNA"/>
</dbReference>
<evidence type="ECO:0000313" key="15">
    <source>
        <dbReference type="EMBL" id="KAA9001304.1"/>
    </source>
</evidence>
<dbReference type="NCBIfam" id="TIGR01992">
    <property type="entry name" value="PTS-IIBC-Tre"/>
    <property type="match status" value="1"/>
</dbReference>
<evidence type="ECO:0000256" key="1">
    <source>
        <dbReference type="ARBA" id="ARBA00004651"/>
    </source>
</evidence>
<dbReference type="PANTHER" id="PTHR30175">
    <property type="entry name" value="PHOSPHOTRANSFERASE SYSTEM TRANSPORT PROTEIN"/>
    <property type="match status" value="1"/>
</dbReference>
<evidence type="ECO:0000259" key="13">
    <source>
        <dbReference type="PROSITE" id="PS51098"/>
    </source>
</evidence>
<sequence>MSKVKQQDIDRLLVLVGGRENIATVSHCITRLRFVLNDPAKANPKEIETLPMVKGCFTNAGQFQVVIGTNVDDYYQALLVNAGLSDANKEQAKAAARQNMTWSERAISHFAEIFFPLLPALISGGLILGFRNVIGDIPMSGGQTLAQMHPAWQSIYDFLWLPGEAIFMFLPVAICWSTVKKMGGTPVLGLVLGVTLVSPQLMNAYQIGVQTPEVWNFGWFSIEKVGYQAQVIPSMLAGVALGWIETRLKKWVPDYLYLVVVPVISLLLAVFLAHALIGPFGRMIGDGVAWAVKAVMTGSLAPIGAALFGFLYAPLVITGVHQTSLAIDMQMIQSMGGTPVWPLIAISNIAQASAVLGIIIISRKANERDISVPAALSAYLGVTEPAMYGINMKYRFPMLCAMIGSAVASLICGLNGVMANGIGVGGLPGILSIQPKFWPIFSLAMLVAIVIPLLLTIMVYKRKARRGELPV</sequence>
<evidence type="ECO:0000313" key="16">
    <source>
        <dbReference type="Proteomes" id="UP000335415"/>
    </source>
</evidence>
<reference evidence="15 16" key="1">
    <citation type="submission" date="2019-09" db="EMBL/GenBank/DDBJ databases">
        <authorList>
            <person name="Li Y."/>
        </authorList>
    </citation>
    <scope>NUCLEOTIDE SEQUENCE [LARGE SCALE GENOMIC DNA]</scope>
    <source>
        <strain evidence="15 16">L3-3HA</strain>
    </source>
</reference>
<dbReference type="InterPro" id="IPR050558">
    <property type="entry name" value="PTS_Sugar-Specific_Components"/>
</dbReference>
<keyword evidence="2" id="KW-0813">Transport</keyword>
<feature type="domain" description="PTS EIIB type-1" evidence="13">
    <location>
        <begin position="6"/>
        <end position="88"/>
    </location>
</feature>
<dbReference type="OrthoDB" id="92465at2"/>
<dbReference type="GO" id="GO:0009401">
    <property type="term" value="P:phosphoenolpyruvate-dependent sugar phosphotransferase system"/>
    <property type="evidence" value="ECO:0007669"/>
    <property type="project" value="UniProtKB-KW"/>
</dbReference>
<dbReference type="PROSITE" id="PS51103">
    <property type="entry name" value="PTS_EIIC_TYPE_1"/>
    <property type="match status" value="1"/>
</dbReference>
<evidence type="ECO:0000256" key="3">
    <source>
        <dbReference type="ARBA" id="ARBA00022475"/>
    </source>
</evidence>
<evidence type="ECO:0000256" key="9">
    <source>
        <dbReference type="ARBA" id="ARBA00022989"/>
    </source>
</evidence>
<feature type="transmembrane region" description="Helical" evidence="12">
    <location>
        <begin position="187"/>
        <end position="205"/>
    </location>
</feature>
<protein>
    <submittedName>
        <fullName evidence="15">PTS trehalose transporter subunit IIBC</fullName>
        <ecNumber evidence="15">2.7.1.201</ecNumber>
    </submittedName>
</protein>
<dbReference type="InterPro" id="IPR011296">
    <property type="entry name" value="PTS_IIBC_treh"/>
</dbReference>
<evidence type="ECO:0000256" key="8">
    <source>
        <dbReference type="ARBA" id="ARBA00022777"/>
    </source>
</evidence>
<proteinExistence type="predicted"/>
<feature type="active site" description="Phosphocysteine intermediate; for EIIB activity" evidence="11">
    <location>
        <position position="28"/>
    </location>
</feature>
<dbReference type="CDD" id="cd00212">
    <property type="entry name" value="PTS_IIB_glc"/>
    <property type="match status" value="1"/>
</dbReference>
<dbReference type="InterPro" id="IPR036878">
    <property type="entry name" value="Glu_permease_IIB"/>
</dbReference>
<dbReference type="SUPFAM" id="SSF55604">
    <property type="entry name" value="Glucose permease domain IIB"/>
    <property type="match status" value="1"/>
</dbReference>
<evidence type="ECO:0000256" key="7">
    <source>
        <dbReference type="ARBA" id="ARBA00022692"/>
    </source>
</evidence>
<dbReference type="GO" id="GO:0008982">
    <property type="term" value="F:protein-N(PI)-phosphohistidine-sugar phosphotransferase activity"/>
    <property type="evidence" value="ECO:0007669"/>
    <property type="project" value="InterPro"/>
</dbReference>
<feature type="transmembrane region" description="Helical" evidence="12">
    <location>
        <begin position="154"/>
        <end position="175"/>
    </location>
</feature>
<gene>
    <name evidence="15" type="primary">treB</name>
    <name evidence="15" type="ORF">FJU30_08770</name>
</gene>
<evidence type="ECO:0000259" key="14">
    <source>
        <dbReference type="PROSITE" id="PS51103"/>
    </source>
</evidence>
<feature type="transmembrane region" description="Helical" evidence="12">
    <location>
        <begin position="256"/>
        <end position="280"/>
    </location>
</feature>
<keyword evidence="8" id="KW-0418">Kinase</keyword>
<dbReference type="NCBIfam" id="NF008236">
    <property type="entry name" value="PRK11007.1"/>
    <property type="match status" value="1"/>
</dbReference>
<feature type="domain" description="PTS EIIC type-1" evidence="14">
    <location>
        <begin position="108"/>
        <end position="471"/>
    </location>
</feature>
<feature type="transmembrane region" description="Helical" evidence="12">
    <location>
        <begin position="437"/>
        <end position="460"/>
    </location>
</feature>
<dbReference type="PROSITE" id="PS01035">
    <property type="entry name" value="PTS_EIIB_TYPE_1_CYS"/>
    <property type="match status" value="1"/>
</dbReference>
<accession>A0A5J5G510</accession>
<dbReference type="InterPro" id="IPR001996">
    <property type="entry name" value="PTS_IIB_1"/>
</dbReference>
<dbReference type="PROSITE" id="PS51098">
    <property type="entry name" value="PTS_EIIB_TYPE_1"/>
    <property type="match status" value="1"/>
</dbReference>
<keyword evidence="7 12" id="KW-0812">Transmembrane</keyword>
<dbReference type="EC" id="2.7.1.201" evidence="15"/>
<dbReference type="Pfam" id="PF02378">
    <property type="entry name" value="PTS_EIIC"/>
    <property type="match status" value="1"/>
</dbReference>
<dbReference type="Gene3D" id="3.30.1360.60">
    <property type="entry name" value="Glucose permease domain IIB"/>
    <property type="match status" value="1"/>
</dbReference>
<dbReference type="NCBIfam" id="TIGR00826">
    <property type="entry name" value="EIIB_glc"/>
    <property type="match status" value="1"/>
</dbReference>
<dbReference type="InterPro" id="IPR003352">
    <property type="entry name" value="PTS_EIIC"/>
</dbReference>
<dbReference type="PANTHER" id="PTHR30175:SF1">
    <property type="entry name" value="PTS SYSTEM ARBUTIN-, CELLOBIOSE-, AND SALICIN-SPECIFIC EIIBC COMPONENT-RELATED"/>
    <property type="match status" value="1"/>
</dbReference>
<keyword evidence="4" id="KW-0762">Sugar transport</keyword>
<evidence type="ECO:0000256" key="11">
    <source>
        <dbReference type="PROSITE-ProRule" id="PRU00421"/>
    </source>
</evidence>
<evidence type="ECO:0000256" key="5">
    <source>
        <dbReference type="ARBA" id="ARBA00022679"/>
    </source>
</evidence>
<dbReference type="InterPro" id="IPR013013">
    <property type="entry name" value="PTS_EIIC_1"/>
</dbReference>
<dbReference type="GO" id="GO:0015574">
    <property type="term" value="F:trehalose transmembrane transporter activity"/>
    <property type="evidence" value="ECO:0007669"/>
    <property type="project" value="InterPro"/>
</dbReference>
<feature type="transmembrane region" description="Helical" evidence="12">
    <location>
        <begin position="113"/>
        <end position="134"/>
    </location>
</feature>
<dbReference type="RefSeq" id="WP_150434573.1">
    <property type="nucleotide sequence ID" value="NZ_VYKJ01000003.1"/>
</dbReference>
<evidence type="ECO:0000256" key="12">
    <source>
        <dbReference type="SAM" id="Phobius"/>
    </source>
</evidence>
<comment type="subcellular location">
    <subcellularLocation>
        <location evidence="1">Cell membrane</location>
        <topology evidence="1">Multi-pass membrane protein</topology>
    </subcellularLocation>
</comment>
<keyword evidence="16" id="KW-1185">Reference proteome</keyword>
<dbReference type="FunFam" id="3.30.1360.60:FF:000001">
    <property type="entry name" value="PTS system glucose-specific IIBC component PtsG"/>
    <property type="match status" value="1"/>
</dbReference>
<comment type="caution">
    <text evidence="15">The sequence shown here is derived from an EMBL/GenBank/DDBJ whole genome shotgun (WGS) entry which is preliminary data.</text>
</comment>
<name>A0A5J5G510_9GAMM</name>
<keyword evidence="3" id="KW-1003">Cell membrane</keyword>
<dbReference type="GO" id="GO:0016301">
    <property type="term" value="F:kinase activity"/>
    <property type="evidence" value="ECO:0007669"/>
    <property type="project" value="UniProtKB-KW"/>
</dbReference>
<evidence type="ECO:0000256" key="4">
    <source>
        <dbReference type="ARBA" id="ARBA00022597"/>
    </source>
</evidence>
<feature type="transmembrane region" description="Helical" evidence="12">
    <location>
        <begin position="300"/>
        <end position="320"/>
    </location>
</feature>
<feature type="transmembrane region" description="Helical" evidence="12">
    <location>
        <begin position="398"/>
        <end position="417"/>
    </location>
</feature>